<name>A0A6F8QGU2_9VIRU</name>
<sequence>MRLSVPPFVQLEQPHSESHRRNVEYAKLLEKFRQNPTLTNRNALQSFADEQGFNYFLPVDETTFPEDRQPAPGIQALYGFRFHPLADTLRKWTDIPKTGYNPLKFIYELVTTMFCTYLAILVNYCRPAGDADAIFENFNQETAPVEPINPERLTVIMRLIHFFFRIKPTSPVAFPDLRFYRWTLTTASDYHARHSDDYKRDSANYWDHLRKHDNLEERFDYSERPLSKGYFFNTFLLTCRTIVHNIKYYGFPFKTDLDIDDPDVLQKSRFWFMKYPTMMFVRSQISKIDKLKVRPVYNVPMLFLFLEAMITLALMAQCRKPENCLLWGYETIRGGMQELNRVALDFTVYMMLDWSRFDQLAPYEVVYHFWCTYLPQIIRVDRGWMPTEFYSSAEHKVNFDLKDKNYADTPKYARFRSKLSGLYAPQVIMFSFIMYNLLSFLWFWYVNMVYVTPDGFGFVRLLAGVCSGLFMTQISDSFINAFLIIDAMLSFGFTEDEIRLIRMFIQGDDNILYFLGDFERVFAFYEWLPQYSLDRWHMIISVDKSSITRLRQRIEVLGYKNMNGMPHRDTSKLVATLAYPERYVTGPKWPIIMMSRAIGIAYANAGHSREVHDLCQRAYKHARKLSGLTHDELKSVEIDYGRLGMFEIFSVMIDEYESIVVTNLSVFPDFYDIRNNLRFWHGPHTVYPMWPRHFLDDLSTIQDEDELITLHDVMQSGGFTIRKHF</sequence>
<organism evidence="5">
    <name type="scientific">Rosellinia necatrix partitivirus 17</name>
    <dbReference type="NCBI Taxonomy" id="2699385"/>
    <lineage>
        <taxon>Viruses</taxon>
        <taxon>Riboviria</taxon>
        <taxon>Orthornavirae</taxon>
        <taxon>Pisuviricota</taxon>
        <taxon>Duplopiviricetes</taxon>
        <taxon>Durnavirales</taxon>
        <taxon>Partitiviridae</taxon>
    </lineage>
</organism>
<evidence type="ECO:0000256" key="3">
    <source>
        <dbReference type="ARBA" id="ARBA00022695"/>
    </source>
</evidence>
<dbReference type="SUPFAM" id="SSF56672">
    <property type="entry name" value="DNA/RNA polymerases"/>
    <property type="match status" value="1"/>
</dbReference>
<keyword evidence="1" id="KW-0696">RNA-directed RNA polymerase</keyword>
<reference evidence="5" key="1">
    <citation type="submission" date="2020-01" db="EMBL/GenBank/DDBJ databases">
        <authorList>
            <person name="Paul T."/>
            <person name="Suzuki N."/>
            <person name="Kondo H."/>
        </authorList>
    </citation>
    <scope>NUCLEOTIDE SEQUENCE</scope>
    <source>
        <strain evidence="5">W744</strain>
    </source>
</reference>
<evidence type="ECO:0000256" key="4">
    <source>
        <dbReference type="SAM" id="Phobius"/>
    </source>
</evidence>
<proteinExistence type="predicted"/>
<keyword evidence="4" id="KW-0472">Membrane</keyword>
<keyword evidence="4" id="KW-0812">Transmembrane</keyword>
<evidence type="ECO:0000256" key="2">
    <source>
        <dbReference type="ARBA" id="ARBA00022679"/>
    </source>
</evidence>
<gene>
    <name evidence="5" type="primary">RdRp</name>
</gene>
<reference evidence="5" key="2">
    <citation type="submission" date="2020-03" db="EMBL/GenBank/DDBJ databases">
        <title>Diverse partitiviruses from the phytopathogenic fungus, Rosellinia necatrix.</title>
        <authorList>
            <person name="Telengech P."/>
            <person name="Hisano S."/>
            <person name="Mugambi C."/>
            <person name="Hyodo K."/>
            <person name="Arjona J."/>
            <person name="Lopez C."/>
            <person name="Kanematsu S."/>
            <person name="Kondo H."/>
            <person name="Suzuki N."/>
        </authorList>
    </citation>
    <scope>NUCLEOTIDE SEQUENCE</scope>
    <source>
        <strain evidence="5">W744</strain>
    </source>
</reference>
<protein>
    <submittedName>
        <fullName evidence="5">RNA dependent RNA polymerase</fullName>
    </submittedName>
</protein>
<dbReference type="EMBL" id="LC517382">
    <property type="protein sequence ID" value="BBU59842.1"/>
    <property type="molecule type" value="Genomic_RNA"/>
</dbReference>
<evidence type="ECO:0000256" key="1">
    <source>
        <dbReference type="ARBA" id="ARBA00022484"/>
    </source>
</evidence>
<accession>A0A6F8QGU2</accession>
<keyword evidence="2" id="KW-0808">Transferase</keyword>
<keyword evidence="4" id="KW-1133">Transmembrane helix</keyword>
<dbReference type="GO" id="GO:0003968">
    <property type="term" value="F:RNA-directed RNA polymerase activity"/>
    <property type="evidence" value="ECO:0007669"/>
    <property type="project" value="UniProtKB-KW"/>
</dbReference>
<evidence type="ECO:0000313" key="5">
    <source>
        <dbReference type="EMBL" id="BBU59842.1"/>
    </source>
</evidence>
<keyword evidence="3" id="KW-0548">Nucleotidyltransferase</keyword>
<feature type="transmembrane region" description="Helical" evidence="4">
    <location>
        <begin position="422"/>
        <end position="445"/>
    </location>
</feature>
<dbReference type="InterPro" id="IPR043502">
    <property type="entry name" value="DNA/RNA_pol_sf"/>
</dbReference>